<gene>
    <name evidence="1" type="ORF">SAMN04488513_101379</name>
</gene>
<dbReference type="EMBL" id="FQYU01000001">
    <property type="protein sequence ID" value="SHI46845.1"/>
    <property type="molecule type" value="Genomic_DNA"/>
</dbReference>
<dbReference type="STRING" id="192903.SAMN04488513_101379"/>
<protein>
    <recommendedName>
        <fullName evidence="3">DUF4595 domain-containing protein</fullName>
    </recommendedName>
</protein>
<dbReference type="AlphaFoldDB" id="A0A1M6BDQ4"/>
<reference evidence="2" key="1">
    <citation type="submission" date="2016-11" db="EMBL/GenBank/DDBJ databases">
        <authorList>
            <person name="Varghese N."/>
            <person name="Submissions S."/>
        </authorList>
    </citation>
    <scope>NUCLEOTIDE SEQUENCE [LARGE SCALE GENOMIC DNA]</scope>
    <source>
        <strain evidence="2">DSM 19858</strain>
    </source>
</reference>
<dbReference type="OrthoDB" id="1417299at2"/>
<dbReference type="Proteomes" id="UP000184543">
    <property type="component" value="Unassembled WGS sequence"/>
</dbReference>
<proteinExistence type="predicted"/>
<sequence>MSFKKQLILLALITGFNYSCDKSTSDEFEEVNGHVETRLLSAISVVSAQDSYENSNVLFLYDGENKLTTVTKDNDTGIFSYDNGELANVTSGGGNLSIEELYQSPYDAFEYGEVMEYDDNGNPYILKFIEERYNYMSGNMEPYYYTAQVTYDDKPNLFYKTMEAGGLIDVMDGVRLNFSIAPQSQDIVKAKALFFNNNPSQIIYKNEEGEVEYVVNISYVYDGDYPTSATVTSAYTDGGETNTYTVSFSYRSN</sequence>
<evidence type="ECO:0000313" key="2">
    <source>
        <dbReference type="Proteomes" id="UP000184543"/>
    </source>
</evidence>
<keyword evidence="2" id="KW-1185">Reference proteome</keyword>
<accession>A0A1M6BDQ4</accession>
<evidence type="ECO:0000313" key="1">
    <source>
        <dbReference type="EMBL" id="SHI46845.1"/>
    </source>
</evidence>
<evidence type="ECO:0008006" key="3">
    <source>
        <dbReference type="Google" id="ProtNLM"/>
    </source>
</evidence>
<name>A0A1M6BDQ4_9FLAO</name>
<dbReference type="RefSeq" id="WP_072987633.1">
    <property type="nucleotide sequence ID" value="NZ_FQYU01000001.1"/>
</dbReference>
<organism evidence="1 2">
    <name type="scientific">Pseudozobellia thermophila</name>
    <dbReference type="NCBI Taxonomy" id="192903"/>
    <lineage>
        <taxon>Bacteria</taxon>
        <taxon>Pseudomonadati</taxon>
        <taxon>Bacteroidota</taxon>
        <taxon>Flavobacteriia</taxon>
        <taxon>Flavobacteriales</taxon>
        <taxon>Flavobacteriaceae</taxon>
        <taxon>Pseudozobellia</taxon>
    </lineage>
</organism>